<feature type="transmembrane region" description="Helical" evidence="1">
    <location>
        <begin position="47"/>
        <end position="69"/>
    </location>
</feature>
<dbReference type="RefSeq" id="YP_010801531.1">
    <property type="nucleotide sequence ID" value="NC_076965.1"/>
</dbReference>
<dbReference type="GO" id="GO:0019031">
    <property type="term" value="C:viral envelope"/>
    <property type="evidence" value="ECO:0007669"/>
    <property type="project" value="UniProtKB-KW"/>
</dbReference>
<keyword evidence="1" id="KW-1133">Transmembrane helix</keyword>
<gene>
    <name evidence="2" type="primary">UL49A</name>
</gene>
<name>A0A510J737_9ALPH</name>
<evidence type="ECO:0000313" key="2">
    <source>
        <dbReference type="EMBL" id="BBM13222.1"/>
    </source>
</evidence>
<organism evidence="2 3">
    <name type="scientific">pteropodid alphaherpesvirus 2</name>
    <dbReference type="NCBI Taxonomy" id="3118716"/>
    <lineage>
        <taxon>Viruses</taxon>
        <taxon>Duplodnaviria</taxon>
        <taxon>Heunggongvirae</taxon>
        <taxon>Peploviricota</taxon>
        <taxon>Herviviricetes</taxon>
        <taxon>Herpesvirales</taxon>
        <taxon>Orthoherpesviridae</taxon>
        <taxon>Alphaherpesvirinae</taxon>
        <taxon>Simplexvirus</taxon>
        <taxon>Simplexvirus pteropodidalpha2</taxon>
    </lineage>
</organism>
<dbReference type="Proteomes" id="UP001143588">
    <property type="component" value="Segment"/>
</dbReference>
<dbReference type="GeneID" id="80540238"/>
<dbReference type="KEGG" id="vg:80540238"/>
<dbReference type="EMBL" id="LC492974">
    <property type="protein sequence ID" value="BBM13222.1"/>
    <property type="molecule type" value="Genomic_DNA"/>
</dbReference>
<keyword evidence="1" id="KW-0812">Transmembrane</keyword>
<protein>
    <submittedName>
        <fullName evidence="2">Envelope glycoprotein N</fullName>
    </submittedName>
</protein>
<keyword evidence="2" id="KW-0261">Viral envelope protein</keyword>
<reference evidence="2 3" key="1">
    <citation type="journal article" date="2020" name="J. Virol.">
        <title>Characterization of a Novel Alphaherpesvirus Isolated from the Fruit Bat Pteropus lylei in Vietnam.</title>
        <authorList>
            <person name="Inagaki T."/>
            <person name="Yamada S."/>
            <person name="Fujii H."/>
            <person name="Yoshikawa T."/>
            <person name="Shibamura M."/>
            <person name="Harada S."/>
            <person name="Fukushi S."/>
            <person name="Le M.Q."/>
            <person name="Nguyen C.T."/>
            <person name="Nguyen T.T.T."/>
            <person name="Nguyen T.T."/>
            <person name="Nguyen T.T."/>
            <person name="Quach V.T."/>
            <person name="Thong V.D."/>
            <person name="Mori K."/>
            <person name="Sasaki M."/>
            <person name="Setiyono A."/>
            <person name="Handharyani E."/>
            <person name="Takeyama H."/>
            <person name="Hasebe F."/>
            <person name="Saijo M."/>
        </authorList>
    </citation>
    <scope>NUCLEOTIDE SEQUENCE [LARGE SCALE GENOMIC DNA]</scope>
</reference>
<keyword evidence="1" id="KW-0472">Membrane</keyword>
<keyword evidence="2" id="KW-0946">Virion</keyword>
<evidence type="ECO:0000256" key="1">
    <source>
        <dbReference type="SAM" id="Phobius"/>
    </source>
</evidence>
<keyword evidence="3" id="KW-1185">Reference proteome</keyword>
<proteinExistence type="predicted"/>
<accession>A0A510J737</accession>
<sequence>MSYEDWAVLAGLVVALACGSAVGDSGSRAHAFWSEQCSGHRAHSSPSGALGLFYLGMLSMGVSLGACLYRIGTRAWALADQ</sequence>
<evidence type="ECO:0000313" key="3">
    <source>
        <dbReference type="Proteomes" id="UP001143588"/>
    </source>
</evidence>